<dbReference type="SMART" id="SM01043">
    <property type="entry name" value="BTAD"/>
    <property type="match status" value="1"/>
</dbReference>
<evidence type="ECO:0000313" key="9">
    <source>
        <dbReference type="Proteomes" id="UP001050808"/>
    </source>
</evidence>
<dbReference type="InterPro" id="IPR051677">
    <property type="entry name" value="AfsR-DnrI-RedD_regulator"/>
</dbReference>
<evidence type="ECO:0000256" key="2">
    <source>
        <dbReference type="ARBA" id="ARBA00023012"/>
    </source>
</evidence>
<dbReference type="PANTHER" id="PTHR35807">
    <property type="entry name" value="TRANSCRIPTIONAL REGULATOR REDD-RELATED"/>
    <property type="match status" value="1"/>
</dbReference>
<evidence type="ECO:0000256" key="5">
    <source>
        <dbReference type="ARBA" id="ARBA00023163"/>
    </source>
</evidence>
<dbReference type="InterPro" id="IPR016032">
    <property type="entry name" value="Sig_transdc_resp-reg_C-effctor"/>
</dbReference>
<dbReference type="Proteomes" id="UP001050808">
    <property type="component" value="Unassembled WGS sequence"/>
</dbReference>
<dbReference type="Pfam" id="PF03704">
    <property type="entry name" value="BTAD"/>
    <property type="match status" value="1"/>
</dbReference>
<keyword evidence="2" id="KW-0902">Two-component regulatory system</keyword>
<dbReference type="InterPro" id="IPR001867">
    <property type="entry name" value="OmpR/PhoB-type_DNA-bd"/>
</dbReference>
<dbReference type="InterPro" id="IPR005158">
    <property type="entry name" value="BTAD"/>
</dbReference>
<protein>
    <submittedName>
        <fullName evidence="8">Uncharacterized protein</fullName>
    </submittedName>
</protein>
<name>A0ABQ3QWN7_9ACTN</name>
<sequence>MLGPVTATVEQRTAAISGARQRKTLASLALSLGQVVPVDQLVRDVWGEKPPRTASAQLQTSIWMVRRSLAEAGSAPHAMVSYASGYQLDRASCVLDVDEFRCMVRNAKKAHQADRPAEALHSLNEALILWRGPALADVDSSPLRARATRLEEERLAALEQRIALEIELCHFEQAIGELLDLVAQHPFREGFYANLMLALYWTGRQSEALAVFRDARTTLATELGITPGPRLRAMEQAVLCQDGDTLRAAMAGAGMAH</sequence>
<keyword evidence="9" id="KW-1185">Reference proteome</keyword>
<keyword evidence="4" id="KW-0238">DNA-binding</keyword>
<evidence type="ECO:0000259" key="6">
    <source>
        <dbReference type="SMART" id="SM00862"/>
    </source>
</evidence>
<dbReference type="Gene3D" id="1.25.40.10">
    <property type="entry name" value="Tetratricopeptide repeat domain"/>
    <property type="match status" value="1"/>
</dbReference>
<dbReference type="PANTHER" id="PTHR35807:SF1">
    <property type="entry name" value="TRANSCRIPTIONAL REGULATOR REDD"/>
    <property type="match status" value="1"/>
</dbReference>
<evidence type="ECO:0000313" key="8">
    <source>
        <dbReference type="EMBL" id="GHI41696.1"/>
    </source>
</evidence>
<dbReference type="Pfam" id="PF00486">
    <property type="entry name" value="Trans_reg_C"/>
    <property type="match status" value="1"/>
</dbReference>
<organism evidence="8 9">
    <name type="scientific">Streptomyces violascens</name>
    <dbReference type="NCBI Taxonomy" id="67381"/>
    <lineage>
        <taxon>Bacteria</taxon>
        <taxon>Bacillati</taxon>
        <taxon>Actinomycetota</taxon>
        <taxon>Actinomycetes</taxon>
        <taxon>Kitasatosporales</taxon>
        <taxon>Streptomycetaceae</taxon>
        <taxon>Streptomyces</taxon>
    </lineage>
</organism>
<evidence type="ECO:0000256" key="1">
    <source>
        <dbReference type="ARBA" id="ARBA00005820"/>
    </source>
</evidence>
<dbReference type="CDD" id="cd15831">
    <property type="entry name" value="BTAD"/>
    <property type="match status" value="1"/>
</dbReference>
<keyword evidence="3" id="KW-0805">Transcription regulation</keyword>
<dbReference type="SUPFAM" id="SSF46894">
    <property type="entry name" value="C-terminal effector domain of the bipartite response regulators"/>
    <property type="match status" value="1"/>
</dbReference>
<dbReference type="EMBL" id="BNDY01000017">
    <property type="protein sequence ID" value="GHI41696.1"/>
    <property type="molecule type" value="Genomic_DNA"/>
</dbReference>
<feature type="domain" description="OmpR/PhoB-type" evidence="6">
    <location>
        <begin position="13"/>
        <end position="88"/>
    </location>
</feature>
<gene>
    <name evidence="8" type="ORF">Sviol_61040</name>
</gene>
<dbReference type="SUPFAM" id="SSF48452">
    <property type="entry name" value="TPR-like"/>
    <property type="match status" value="1"/>
</dbReference>
<reference evidence="8" key="1">
    <citation type="submission" date="2024-05" db="EMBL/GenBank/DDBJ databases">
        <title>Whole genome shotgun sequence of Streptomyces violascens NBRC 12920.</title>
        <authorList>
            <person name="Komaki H."/>
            <person name="Tamura T."/>
        </authorList>
    </citation>
    <scope>NUCLEOTIDE SEQUENCE</scope>
    <source>
        <strain evidence="8">NBRC 12920</strain>
    </source>
</reference>
<evidence type="ECO:0000259" key="7">
    <source>
        <dbReference type="SMART" id="SM01043"/>
    </source>
</evidence>
<evidence type="ECO:0000256" key="4">
    <source>
        <dbReference type="ARBA" id="ARBA00023125"/>
    </source>
</evidence>
<dbReference type="InterPro" id="IPR011990">
    <property type="entry name" value="TPR-like_helical_dom_sf"/>
</dbReference>
<comment type="similarity">
    <text evidence="1">Belongs to the AfsR/DnrI/RedD regulatory family.</text>
</comment>
<dbReference type="Gene3D" id="1.10.10.10">
    <property type="entry name" value="Winged helix-like DNA-binding domain superfamily/Winged helix DNA-binding domain"/>
    <property type="match status" value="1"/>
</dbReference>
<dbReference type="SMART" id="SM00862">
    <property type="entry name" value="Trans_reg_C"/>
    <property type="match status" value="1"/>
</dbReference>
<dbReference type="InterPro" id="IPR036388">
    <property type="entry name" value="WH-like_DNA-bd_sf"/>
</dbReference>
<feature type="domain" description="Bacterial transcriptional activator" evidence="7">
    <location>
        <begin position="95"/>
        <end position="239"/>
    </location>
</feature>
<proteinExistence type="inferred from homology"/>
<accession>A0ABQ3QWN7</accession>
<comment type="caution">
    <text evidence="8">The sequence shown here is derived from an EMBL/GenBank/DDBJ whole genome shotgun (WGS) entry which is preliminary data.</text>
</comment>
<dbReference type="RefSeq" id="WP_226599700.1">
    <property type="nucleotide sequence ID" value="NZ_BMUA01000008.1"/>
</dbReference>
<keyword evidence="5" id="KW-0804">Transcription</keyword>
<evidence type="ECO:0000256" key="3">
    <source>
        <dbReference type="ARBA" id="ARBA00023015"/>
    </source>
</evidence>